<name>A0A2I1DB35_ASPC2</name>
<keyword evidence="3" id="KW-1185">Reference proteome</keyword>
<gene>
    <name evidence="2" type="ORF">P168DRAFT_302082</name>
</gene>
<proteinExistence type="predicted"/>
<dbReference type="EMBL" id="MSFM01000002">
    <property type="protein sequence ID" value="PKY07084.1"/>
    <property type="molecule type" value="Genomic_DNA"/>
</dbReference>
<organism evidence="2 3">
    <name type="scientific">Aspergillus campestris (strain IBT 28561)</name>
    <dbReference type="NCBI Taxonomy" id="1392248"/>
    <lineage>
        <taxon>Eukaryota</taxon>
        <taxon>Fungi</taxon>
        <taxon>Dikarya</taxon>
        <taxon>Ascomycota</taxon>
        <taxon>Pezizomycotina</taxon>
        <taxon>Eurotiomycetes</taxon>
        <taxon>Eurotiomycetidae</taxon>
        <taxon>Eurotiales</taxon>
        <taxon>Aspergillaceae</taxon>
        <taxon>Aspergillus</taxon>
        <taxon>Aspergillus subgen. Circumdati</taxon>
    </lineage>
</organism>
<evidence type="ECO:0000313" key="3">
    <source>
        <dbReference type="Proteomes" id="UP000234254"/>
    </source>
</evidence>
<dbReference type="AlphaFoldDB" id="A0A2I1DB35"/>
<evidence type="ECO:0000256" key="1">
    <source>
        <dbReference type="SAM" id="MobiDB-lite"/>
    </source>
</evidence>
<dbReference type="GeneID" id="36546142"/>
<sequence length="201" mass="23218">MSYSRATIRPHPVDQREKDYPGSSFFGLPNRHLPTLVEVRARSHDAPRGPQPRFLVFDHLDLFVNFGPCFKVAEAQCLRFIQQTFQGRVPVPEVFGWRVDCGNYVFIYMERIQGQMLLDQYIGSFDQQRLLDYVSHLLPEAGPFDSIAEFNDWFSNIPQARLPLSKIYKDRFIRAVKKVANQSHGLVGLGWTGRSPPRLHL</sequence>
<dbReference type="OrthoDB" id="2906425at2759"/>
<dbReference type="RefSeq" id="XP_024695678.1">
    <property type="nucleotide sequence ID" value="XM_024838618.1"/>
</dbReference>
<evidence type="ECO:0000313" key="2">
    <source>
        <dbReference type="EMBL" id="PKY07084.1"/>
    </source>
</evidence>
<dbReference type="VEuPathDB" id="FungiDB:P168DRAFT_302082"/>
<feature type="compositionally biased region" description="Basic and acidic residues" evidence="1">
    <location>
        <begin position="11"/>
        <end position="20"/>
    </location>
</feature>
<accession>A0A2I1DB35</accession>
<comment type="caution">
    <text evidence="2">The sequence shown here is derived from an EMBL/GenBank/DDBJ whole genome shotgun (WGS) entry which is preliminary data.</text>
</comment>
<feature type="region of interest" description="Disordered" evidence="1">
    <location>
        <begin position="1"/>
        <end position="20"/>
    </location>
</feature>
<protein>
    <recommendedName>
        <fullName evidence="4">Aminoglycoside phosphotransferase domain-containing protein</fullName>
    </recommendedName>
</protein>
<evidence type="ECO:0008006" key="4">
    <source>
        <dbReference type="Google" id="ProtNLM"/>
    </source>
</evidence>
<reference evidence="2" key="1">
    <citation type="submission" date="2016-12" db="EMBL/GenBank/DDBJ databases">
        <title>The genomes of Aspergillus section Nigri reveals drivers in fungal speciation.</title>
        <authorList>
            <consortium name="DOE Joint Genome Institute"/>
            <person name="Vesth T.C."/>
            <person name="Nybo J."/>
            <person name="Theobald S."/>
            <person name="Brandl J."/>
            <person name="Frisvad J.C."/>
            <person name="Nielsen K.F."/>
            <person name="Lyhne E.K."/>
            <person name="Kogle M.E."/>
            <person name="Kuo A."/>
            <person name="Riley R."/>
            <person name="Clum A."/>
            <person name="Nolan M."/>
            <person name="Lipzen A."/>
            <person name="Salamov A."/>
            <person name="Henrissat B."/>
            <person name="Wiebenga A."/>
            <person name="De vries R.P."/>
            <person name="Grigoriev I.V."/>
            <person name="Mortensen U.H."/>
            <person name="Andersen M.R."/>
            <person name="Baker S.E."/>
        </authorList>
    </citation>
    <scope>NUCLEOTIDE SEQUENCE</scope>
    <source>
        <strain evidence="2">IBT 28561</strain>
    </source>
</reference>
<dbReference type="Proteomes" id="UP000234254">
    <property type="component" value="Unassembled WGS sequence"/>
</dbReference>